<evidence type="ECO:0000313" key="4">
    <source>
        <dbReference type="Proteomes" id="UP000037269"/>
    </source>
</evidence>
<dbReference type="AlphaFoldDB" id="A0A0D1Y3A7"/>
<accession>A0A0D1Y3A7</accession>
<evidence type="ECO:0000313" key="3">
    <source>
        <dbReference type="EMBL" id="SDK09102.1"/>
    </source>
</evidence>
<reference evidence="2 4" key="1">
    <citation type="submission" date="2015-07" db="EMBL/GenBank/DDBJ databases">
        <title>Fjat-14205 dsm 2895.</title>
        <authorList>
            <person name="Liu B."/>
            <person name="Wang J."/>
            <person name="Zhu Y."/>
            <person name="Liu G."/>
            <person name="Chen Q."/>
            <person name="Chen Z."/>
            <person name="Lan J."/>
            <person name="Che J."/>
            <person name="Ge C."/>
            <person name="Shi H."/>
            <person name="Pan Z."/>
            <person name="Liu X."/>
        </authorList>
    </citation>
    <scope>NUCLEOTIDE SEQUENCE [LARGE SCALE GENOMIC DNA]</scope>
    <source>
        <strain evidence="2 4">DSM 2895</strain>
    </source>
</reference>
<name>A0A0D1Y3A7_ANEMI</name>
<dbReference type="Proteomes" id="UP000182836">
    <property type="component" value="Unassembled WGS sequence"/>
</dbReference>
<gene>
    <name evidence="2" type="ORF">AF333_14695</name>
    <name evidence="3" type="ORF">SAMN04487909_13839</name>
</gene>
<reference evidence="3 5" key="2">
    <citation type="submission" date="2016-10" db="EMBL/GenBank/DDBJ databases">
        <authorList>
            <person name="de Groot N.N."/>
        </authorList>
    </citation>
    <scope>NUCLEOTIDE SEQUENCE [LARGE SCALE GENOMIC DNA]</scope>
    <source>
        <strain evidence="3 5">DSM 2895</strain>
    </source>
</reference>
<dbReference type="PATRIC" id="fig|47500.12.peg.7224"/>
<organism evidence="2 4">
    <name type="scientific">Aneurinibacillus migulanus</name>
    <name type="common">Bacillus migulanus</name>
    <dbReference type="NCBI Taxonomy" id="47500"/>
    <lineage>
        <taxon>Bacteria</taxon>
        <taxon>Bacillati</taxon>
        <taxon>Bacillota</taxon>
        <taxon>Bacilli</taxon>
        <taxon>Bacillales</taxon>
        <taxon>Paenibacillaceae</taxon>
        <taxon>Aneurinibacillus group</taxon>
        <taxon>Aneurinibacillus</taxon>
    </lineage>
</organism>
<evidence type="ECO:0000313" key="2">
    <source>
        <dbReference type="EMBL" id="KON96535.1"/>
    </source>
</evidence>
<dbReference type="EMBL" id="LGUG01000004">
    <property type="protein sequence ID" value="KON96535.1"/>
    <property type="molecule type" value="Genomic_DNA"/>
</dbReference>
<dbReference type="OrthoDB" id="9795306at2"/>
<keyword evidence="4" id="KW-1185">Reference proteome</keyword>
<dbReference type="InterPro" id="IPR029068">
    <property type="entry name" value="Glyas_Bleomycin-R_OHBP_Dase"/>
</dbReference>
<evidence type="ECO:0000259" key="1">
    <source>
        <dbReference type="Pfam" id="PF00903"/>
    </source>
</evidence>
<dbReference type="RefSeq" id="WP_043064218.1">
    <property type="nucleotide sequence ID" value="NZ_BJOA01000160.1"/>
</dbReference>
<dbReference type="Gene3D" id="3.10.180.10">
    <property type="entry name" value="2,3-Dihydroxybiphenyl 1,2-Dioxygenase, domain 1"/>
    <property type="match status" value="1"/>
</dbReference>
<dbReference type="STRING" id="47500.AF333_14695"/>
<sequence>MNFEVIPFLSLNGNAAAAITFYEKYLGAKVLFKKNYKEMKEMNSNFSYEEGQDEYITHSVLEIGANKLMIAEEEMDTSQPWQLGNSSSLCIQSKDKSVIHNLYESLVQHEKVTVLMPFAENAFSPGYAIIRDPFGIVIQLCVTVHDF</sequence>
<dbReference type="SUPFAM" id="SSF54593">
    <property type="entry name" value="Glyoxalase/Bleomycin resistance protein/Dihydroxybiphenyl dioxygenase"/>
    <property type="match status" value="1"/>
</dbReference>
<dbReference type="Pfam" id="PF00903">
    <property type="entry name" value="Glyoxalase"/>
    <property type="match status" value="1"/>
</dbReference>
<protein>
    <submittedName>
        <fullName evidence="3">PhnB protein</fullName>
    </submittedName>
</protein>
<dbReference type="EMBL" id="FNED01000038">
    <property type="protein sequence ID" value="SDK09102.1"/>
    <property type="molecule type" value="Genomic_DNA"/>
</dbReference>
<proteinExistence type="predicted"/>
<dbReference type="Proteomes" id="UP000037269">
    <property type="component" value="Unassembled WGS sequence"/>
</dbReference>
<dbReference type="GeneID" id="42306424"/>
<evidence type="ECO:0000313" key="5">
    <source>
        <dbReference type="Proteomes" id="UP000182836"/>
    </source>
</evidence>
<dbReference type="PANTHER" id="PTHR33990">
    <property type="entry name" value="PROTEIN YJDN-RELATED"/>
    <property type="match status" value="1"/>
</dbReference>
<feature type="domain" description="Glyoxalase/fosfomycin resistance/dioxygenase" evidence="1">
    <location>
        <begin position="13"/>
        <end position="140"/>
    </location>
</feature>
<dbReference type="PANTHER" id="PTHR33990:SF4">
    <property type="entry name" value="PHNB-LIKE DOMAIN-CONTAINING PROTEIN"/>
    <property type="match status" value="1"/>
</dbReference>
<dbReference type="InterPro" id="IPR004360">
    <property type="entry name" value="Glyas_Fos-R_dOase_dom"/>
</dbReference>